<evidence type="ECO:0000256" key="2">
    <source>
        <dbReference type="ARBA" id="ARBA00022448"/>
    </source>
</evidence>
<keyword evidence="3" id="KW-1003">Cell membrane</keyword>
<gene>
    <name evidence="6" type="ORF">ACFPN9_07285</name>
</gene>
<keyword evidence="5" id="KW-0472">Membrane</keyword>
<protein>
    <submittedName>
        <fullName evidence="6">ABC transporter substrate-binding protein</fullName>
    </submittedName>
</protein>
<comment type="caution">
    <text evidence="6">The sequence shown here is derived from an EMBL/GenBank/DDBJ whole genome shotgun (WGS) entry which is preliminary data.</text>
</comment>
<dbReference type="Gene3D" id="3.40.190.10">
    <property type="entry name" value="Periplasmic binding protein-like II"/>
    <property type="match status" value="2"/>
</dbReference>
<evidence type="ECO:0000313" key="7">
    <source>
        <dbReference type="Proteomes" id="UP001596060"/>
    </source>
</evidence>
<dbReference type="CDD" id="cd13553">
    <property type="entry name" value="PBP2_NrtA_CpmA_like"/>
    <property type="match status" value="1"/>
</dbReference>
<dbReference type="Proteomes" id="UP001596060">
    <property type="component" value="Unassembled WGS sequence"/>
</dbReference>
<dbReference type="RefSeq" id="WP_067989033.1">
    <property type="nucleotide sequence ID" value="NZ_JBHSLU010000011.1"/>
</dbReference>
<dbReference type="SUPFAM" id="SSF53850">
    <property type="entry name" value="Periplasmic binding protein-like II"/>
    <property type="match status" value="1"/>
</dbReference>
<proteinExistence type="predicted"/>
<dbReference type="Pfam" id="PF13379">
    <property type="entry name" value="NMT1_2"/>
    <property type="match status" value="1"/>
</dbReference>
<keyword evidence="7" id="KW-1185">Reference proteome</keyword>
<organism evidence="6 7">
    <name type="scientific">Bosea massiliensis</name>
    <dbReference type="NCBI Taxonomy" id="151419"/>
    <lineage>
        <taxon>Bacteria</taxon>
        <taxon>Pseudomonadati</taxon>
        <taxon>Pseudomonadota</taxon>
        <taxon>Alphaproteobacteria</taxon>
        <taxon>Hyphomicrobiales</taxon>
        <taxon>Boseaceae</taxon>
        <taxon>Bosea</taxon>
    </lineage>
</organism>
<accession>A0ABW0NX50</accession>
<keyword evidence="2" id="KW-0813">Transport</keyword>
<evidence type="ECO:0000256" key="3">
    <source>
        <dbReference type="ARBA" id="ARBA00022475"/>
    </source>
</evidence>
<sequence>MSTLHLRVGFMPLVDCALVVLAKDEGFAETEGLNLELVREVSWSNLRDKLNVRLFDAAHVLAPMALASTLGIGGVRAPMAIPMALNLDGFAVTVSLRRFEELTRLAEGDLADPDVSARALAALVARRSAAGLPPLTFAAVFGYSSHTYLLCEWLGKAGLVLGEHIRFEVVPPPQTVEALASGRIDGFCASAPWNSAAVARGIGAMVLANVDIRRDWPDKVLVWRADDAERRAAAVAKLGRAILKASDWATDPANVPRFAHHLSAPDRLALPVDVLEPILRFEIRQGAGRPPRQIERFVRFDRAALRPEPAHADRILDGMAMAGQAVPDEEMRALARQVFRPDLFPVGAG</sequence>
<keyword evidence="4" id="KW-0997">Cell inner membrane</keyword>
<evidence type="ECO:0000256" key="4">
    <source>
        <dbReference type="ARBA" id="ARBA00022519"/>
    </source>
</evidence>
<evidence type="ECO:0000256" key="5">
    <source>
        <dbReference type="ARBA" id="ARBA00023136"/>
    </source>
</evidence>
<name>A0ABW0NX50_9HYPH</name>
<dbReference type="PANTHER" id="PTHR30024:SF43">
    <property type="entry name" value="BLL4572 PROTEIN"/>
    <property type="match status" value="1"/>
</dbReference>
<evidence type="ECO:0000313" key="6">
    <source>
        <dbReference type="EMBL" id="MFC5505056.1"/>
    </source>
</evidence>
<dbReference type="PANTHER" id="PTHR30024">
    <property type="entry name" value="ALIPHATIC SULFONATES-BINDING PROTEIN-RELATED"/>
    <property type="match status" value="1"/>
</dbReference>
<dbReference type="EMBL" id="JBHSLU010000011">
    <property type="protein sequence ID" value="MFC5505056.1"/>
    <property type="molecule type" value="Genomic_DNA"/>
</dbReference>
<dbReference type="InterPro" id="IPR044527">
    <property type="entry name" value="NrtA/CpmA_ABC-bd_dom"/>
</dbReference>
<comment type="subcellular location">
    <subcellularLocation>
        <location evidence="1">Endomembrane system</location>
    </subcellularLocation>
</comment>
<evidence type="ECO:0000256" key="1">
    <source>
        <dbReference type="ARBA" id="ARBA00004308"/>
    </source>
</evidence>
<reference evidence="7" key="1">
    <citation type="journal article" date="2019" name="Int. J. Syst. Evol. Microbiol.">
        <title>The Global Catalogue of Microorganisms (GCM) 10K type strain sequencing project: providing services to taxonomists for standard genome sequencing and annotation.</title>
        <authorList>
            <consortium name="The Broad Institute Genomics Platform"/>
            <consortium name="The Broad Institute Genome Sequencing Center for Infectious Disease"/>
            <person name="Wu L."/>
            <person name="Ma J."/>
        </authorList>
    </citation>
    <scope>NUCLEOTIDE SEQUENCE [LARGE SCALE GENOMIC DNA]</scope>
    <source>
        <strain evidence="7">CCUG 43117</strain>
    </source>
</reference>